<proteinExistence type="predicted"/>
<keyword evidence="3" id="KW-0804">Transcription</keyword>
<dbReference type="PANTHER" id="PTHR46796:SF12">
    <property type="entry name" value="HTH-TYPE DNA-BINDING TRANSCRIPTIONAL ACTIVATOR EUTR"/>
    <property type="match status" value="1"/>
</dbReference>
<dbReference type="GO" id="GO:0043565">
    <property type="term" value="F:sequence-specific DNA binding"/>
    <property type="evidence" value="ECO:0007669"/>
    <property type="project" value="InterPro"/>
</dbReference>
<evidence type="ECO:0000313" key="6">
    <source>
        <dbReference type="EMBL" id="RUM95749.1"/>
    </source>
</evidence>
<feature type="domain" description="HTH araC/xylS-type" evidence="5">
    <location>
        <begin position="47"/>
        <end position="149"/>
    </location>
</feature>
<dbReference type="PANTHER" id="PTHR46796">
    <property type="entry name" value="HTH-TYPE TRANSCRIPTIONAL ACTIVATOR RHAS-RELATED"/>
    <property type="match status" value="1"/>
</dbReference>
<dbReference type="Gene3D" id="1.10.10.60">
    <property type="entry name" value="Homeodomain-like"/>
    <property type="match status" value="1"/>
</dbReference>
<dbReference type="GO" id="GO:0003700">
    <property type="term" value="F:DNA-binding transcription factor activity"/>
    <property type="evidence" value="ECO:0007669"/>
    <property type="project" value="InterPro"/>
</dbReference>
<dbReference type="EMBL" id="RKST01000031">
    <property type="protein sequence ID" value="RUM95749.1"/>
    <property type="molecule type" value="Genomic_DNA"/>
</dbReference>
<dbReference type="InterPro" id="IPR009057">
    <property type="entry name" value="Homeodomain-like_sf"/>
</dbReference>
<evidence type="ECO:0000256" key="3">
    <source>
        <dbReference type="ARBA" id="ARBA00023163"/>
    </source>
</evidence>
<evidence type="ECO:0000256" key="1">
    <source>
        <dbReference type="ARBA" id="ARBA00023015"/>
    </source>
</evidence>
<comment type="caution">
    <text evidence="6">The sequence shown here is derived from an EMBL/GenBank/DDBJ whole genome shotgun (WGS) entry which is preliminary data.</text>
</comment>
<gene>
    <name evidence="6" type="ORF">EET67_21315</name>
</gene>
<evidence type="ECO:0000313" key="7">
    <source>
        <dbReference type="Proteomes" id="UP000281647"/>
    </source>
</evidence>
<organism evidence="6 7">
    <name type="scientific">Borborobacter arsenicus</name>
    <dbReference type="NCBI Taxonomy" id="1851146"/>
    <lineage>
        <taxon>Bacteria</taxon>
        <taxon>Pseudomonadati</taxon>
        <taxon>Pseudomonadota</taxon>
        <taxon>Alphaproteobacteria</taxon>
        <taxon>Hyphomicrobiales</taxon>
        <taxon>Phyllobacteriaceae</taxon>
        <taxon>Borborobacter</taxon>
    </lineage>
</organism>
<evidence type="ECO:0000256" key="2">
    <source>
        <dbReference type="ARBA" id="ARBA00023125"/>
    </source>
</evidence>
<dbReference type="InterPro" id="IPR018060">
    <property type="entry name" value="HTH_AraC"/>
</dbReference>
<dbReference type="Pfam" id="PF12833">
    <property type="entry name" value="HTH_18"/>
    <property type="match status" value="1"/>
</dbReference>
<dbReference type="SUPFAM" id="SSF46689">
    <property type="entry name" value="Homeodomain-like"/>
    <property type="match status" value="1"/>
</dbReference>
<dbReference type="OrthoDB" id="7285481at2"/>
<sequence length="183" mass="20334">MRGNCAALPGWLDFIGRSLIEAFLAGIVCEISQHGERRDRNGARLVRDVEDYVDALGMARPVHISELCSALMVSRRTLHRAFFETLGTGPMTYLRLRRLSAVHRALRMPGSSQASVTHTALDHGFSDLGRFAVYYRSIFGESPSQTRRRAVASSEDFRSHEDDFDDVSAKQWSNSGGFASALP</sequence>
<keyword evidence="2" id="KW-0238">DNA-binding</keyword>
<dbReference type="PROSITE" id="PS01124">
    <property type="entry name" value="HTH_ARAC_FAMILY_2"/>
    <property type="match status" value="1"/>
</dbReference>
<dbReference type="SMART" id="SM00342">
    <property type="entry name" value="HTH_ARAC"/>
    <property type="match status" value="1"/>
</dbReference>
<dbReference type="InterPro" id="IPR050204">
    <property type="entry name" value="AraC_XylS_family_regulators"/>
</dbReference>
<reference evidence="6 7" key="1">
    <citation type="submission" date="2018-11" db="EMBL/GenBank/DDBJ databases">
        <title>Pseudaminobacter arsenicus sp. nov., an arsenic-resistant bacterium isolated from arsenic-rich aquifers.</title>
        <authorList>
            <person name="Mu Y."/>
        </authorList>
    </citation>
    <scope>NUCLEOTIDE SEQUENCE [LARGE SCALE GENOMIC DNA]</scope>
    <source>
        <strain evidence="6 7">CB3</strain>
    </source>
</reference>
<keyword evidence="7" id="KW-1185">Reference proteome</keyword>
<feature type="region of interest" description="Disordered" evidence="4">
    <location>
        <begin position="151"/>
        <end position="183"/>
    </location>
</feature>
<dbReference type="AlphaFoldDB" id="A0A432V0P7"/>
<evidence type="ECO:0000259" key="5">
    <source>
        <dbReference type="PROSITE" id="PS01124"/>
    </source>
</evidence>
<dbReference type="Proteomes" id="UP000281647">
    <property type="component" value="Unassembled WGS sequence"/>
</dbReference>
<evidence type="ECO:0000256" key="4">
    <source>
        <dbReference type="SAM" id="MobiDB-lite"/>
    </source>
</evidence>
<accession>A0A432V0P7</accession>
<protein>
    <submittedName>
        <fullName evidence="6">AraC family transcriptional regulator</fullName>
    </submittedName>
</protein>
<keyword evidence="1" id="KW-0805">Transcription regulation</keyword>
<name>A0A432V0P7_9HYPH</name>